<organism evidence="1 2">
    <name type="scientific">Neptunitalea lumnitzerae</name>
    <dbReference type="NCBI Taxonomy" id="2965509"/>
    <lineage>
        <taxon>Bacteria</taxon>
        <taxon>Pseudomonadati</taxon>
        <taxon>Bacteroidota</taxon>
        <taxon>Flavobacteriia</taxon>
        <taxon>Flavobacteriales</taxon>
        <taxon>Flavobacteriaceae</taxon>
        <taxon>Neptunitalea</taxon>
    </lineage>
</organism>
<dbReference type="SUPFAM" id="SSF55729">
    <property type="entry name" value="Acyl-CoA N-acyltransferases (Nat)"/>
    <property type="match status" value="1"/>
</dbReference>
<comment type="caution">
    <text evidence="1">The sequence shown here is derived from an EMBL/GenBank/DDBJ whole genome shotgun (WGS) entry which is preliminary data.</text>
</comment>
<sequence length="290" mass="33681">MEYHSDMFTDFSLLVFKEDKLVAVLPANIKDGVVYSHQGLTYGGLFTNFPIKLEDYITIFYDILQFLKEQHVKNLVIKKIPSIYCTTSNEALEYVLFILQANLLKTETLTSIDRGLDLPFSRSRVNGNKRGIKNALTIKEDEDFEMFWKQILEPNLQHRFQTLPVHSLDEMRLLKTRFPENIKQFNVFKEANLVAGTTLFITDDVIHCQYISGDEDRNKNGSLDFLFTNLVKDLFPDKRYFDFGTSNENNGKSINKGLQYWKEGFGGQTYVQNVYEINVNNLDLLNSIYD</sequence>
<dbReference type="EMBL" id="BRVO01000002">
    <property type="protein sequence ID" value="GLB50010.1"/>
    <property type="molecule type" value="Genomic_DNA"/>
</dbReference>
<dbReference type="Gene3D" id="3.40.630.30">
    <property type="match status" value="1"/>
</dbReference>
<keyword evidence="2" id="KW-1185">Reference proteome</keyword>
<dbReference type="RefSeq" id="WP_281765627.1">
    <property type="nucleotide sequence ID" value="NZ_BRVO01000002.1"/>
</dbReference>
<evidence type="ECO:0000313" key="1">
    <source>
        <dbReference type="EMBL" id="GLB50010.1"/>
    </source>
</evidence>
<gene>
    <name evidence="1" type="ORF">Y10_23780</name>
</gene>
<name>A0ABQ5MKS4_9FLAO</name>
<dbReference type="InterPro" id="IPR016181">
    <property type="entry name" value="Acyl_CoA_acyltransferase"/>
</dbReference>
<evidence type="ECO:0008006" key="3">
    <source>
        <dbReference type="Google" id="ProtNLM"/>
    </source>
</evidence>
<proteinExistence type="predicted"/>
<dbReference type="Proteomes" id="UP001143543">
    <property type="component" value="Unassembled WGS sequence"/>
</dbReference>
<protein>
    <recommendedName>
        <fullName evidence="3">GNAT family N-acetyltransferase</fullName>
    </recommendedName>
</protein>
<reference evidence="1" key="1">
    <citation type="submission" date="2022-07" db="EMBL/GenBank/DDBJ databases">
        <title>Taxonomy of Novel Oxalotrophic and Methylotrophic Bacteria.</title>
        <authorList>
            <person name="Sahin N."/>
            <person name="Tani A."/>
        </authorList>
    </citation>
    <scope>NUCLEOTIDE SEQUENCE</scope>
    <source>
        <strain evidence="1">Y10</strain>
    </source>
</reference>
<evidence type="ECO:0000313" key="2">
    <source>
        <dbReference type="Proteomes" id="UP001143543"/>
    </source>
</evidence>
<accession>A0ABQ5MKS4</accession>